<dbReference type="EMBL" id="BARU01038648">
    <property type="protein sequence ID" value="GAH86877.1"/>
    <property type="molecule type" value="Genomic_DNA"/>
</dbReference>
<dbReference type="AlphaFoldDB" id="X1IYS8"/>
<protein>
    <submittedName>
        <fullName evidence="1">Uncharacterized protein</fullName>
    </submittedName>
</protein>
<organism evidence="1">
    <name type="scientific">marine sediment metagenome</name>
    <dbReference type="NCBI Taxonomy" id="412755"/>
    <lineage>
        <taxon>unclassified sequences</taxon>
        <taxon>metagenomes</taxon>
        <taxon>ecological metagenomes</taxon>
    </lineage>
</organism>
<feature type="non-terminal residue" evidence="1">
    <location>
        <position position="1"/>
    </location>
</feature>
<proteinExistence type="predicted"/>
<sequence>RIGGTVHPFQSVRYVNGIRVHTIRLESVEINRGVKEEILRDKPAARIGPKVY</sequence>
<reference evidence="1" key="1">
    <citation type="journal article" date="2014" name="Front. Microbiol.">
        <title>High frequency of phylogenetically diverse reductive dehalogenase-homologous genes in deep subseafloor sedimentary metagenomes.</title>
        <authorList>
            <person name="Kawai M."/>
            <person name="Futagami T."/>
            <person name="Toyoda A."/>
            <person name="Takaki Y."/>
            <person name="Nishi S."/>
            <person name="Hori S."/>
            <person name="Arai W."/>
            <person name="Tsubouchi T."/>
            <person name="Morono Y."/>
            <person name="Uchiyama I."/>
            <person name="Ito T."/>
            <person name="Fujiyama A."/>
            <person name="Inagaki F."/>
            <person name="Takami H."/>
        </authorList>
    </citation>
    <scope>NUCLEOTIDE SEQUENCE</scope>
    <source>
        <strain evidence="1">Expedition CK06-06</strain>
    </source>
</reference>
<name>X1IYS8_9ZZZZ</name>
<comment type="caution">
    <text evidence="1">The sequence shown here is derived from an EMBL/GenBank/DDBJ whole genome shotgun (WGS) entry which is preliminary data.</text>
</comment>
<gene>
    <name evidence="1" type="ORF">S03H2_60028</name>
</gene>
<accession>X1IYS8</accession>
<evidence type="ECO:0000313" key="1">
    <source>
        <dbReference type="EMBL" id="GAH86877.1"/>
    </source>
</evidence>